<dbReference type="Gene3D" id="2.60.40.10">
    <property type="entry name" value="Immunoglobulins"/>
    <property type="match status" value="3"/>
</dbReference>
<evidence type="ECO:0000313" key="4">
    <source>
        <dbReference type="EMBL" id="MBL0745481.1"/>
    </source>
</evidence>
<dbReference type="Pfam" id="PF13585">
    <property type="entry name" value="CHU_C"/>
    <property type="match status" value="1"/>
</dbReference>
<accession>A0ABS1L1B6</accession>
<dbReference type="RefSeq" id="WP_202015929.1">
    <property type="nucleotide sequence ID" value="NZ_JAERRB010000016.1"/>
</dbReference>
<keyword evidence="5" id="KW-1185">Reference proteome</keyword>
<dbReference type="Pfam" id="PF13517">
    <property type="entry name" value="FG-GAP_3"/>
    <property type="match status" value="3"/>
</dbReference>
<dbReference type="Proteomes" id="UP000613030">
    <property type="component" value="Unassembled WGS sequence"/>
</dbReference>
<keyword evidence="1 2" id="KW-0732">Signal</keyword>
<proteinExistence type="predicted"/>
<dbReference type="InterPro" id="IPR014756">
    <property type="entry name" value="Ig_E-set"/>
</dbReference>
<feature type="signal peptide" evidence="2">
    <location>
        <begin position="1"/>
        <end position="27"/>
    </location>
</feature>
<dbReference type="InterPro" id="IPR000601">
    <property type="entry name" value="PKD_dom"/>
</dbReference>
<dbReference type="InterPro" id="IPR026341">
    <property type="entry name" value="T9SS_type_B"/>
</dbReference>
<organism evidence="4 5">
    <name type="scientific">Chryseolinea lacunae</name>
    <dbReference type="NCBI Taxonomy" id="2801331"/>
    <lineage>
        <taxon>Bacteria</taxon>
        <taxon>Pseudomonadati</taxon>
        <taxon>Bacteroidota</taxon>
        <taxon>Cytophagia</taxon>
        <taxon>Cytophagales</taxon>
        <taxon>Fulvivirgaceae</taxon>
        <taxon>Chryseolinea</taxon>
    </lineage>
</organism>
<feature type="chain" id="PRO_5045992616" evidence="2">
    <location>
        <begin position="28"/>
        <end position="1082"/>
    </location>
</feature>
<dbReference type="NCBIfam" id="TIGR04131">
    <property type="entry name" value="Bac_Flav_CTERM"/>
    <property type="match status" value="1"/>
</dbReference>
<dbReference type="InterPro" id="IPR013783">
    <property type="entry name" value="Ig-like_fold"/>
</dbReference>
<evidence type="ECO:0000256" key="2">
    <source>
        <dbReference type="SAM" id="SignalP"/>
    </source>
</evidence>
<dbReference type="Pfam" id="PF18911">
    <property type="entry name" value="PKD_4"/>
    <property type="match status" value="1"/>
</dbReference>
<dbReference type="SUPFAM" id="SSF81296">
    <property type="entry name" value="E set domains"/>
    <property type="match status" value="1"/>
</dbReference>
<evidence type="ECO:0000256" key="1">
    <source>
        <dbReference type="ARBA" id="ARBA00022729"/>
    </source>
</evidence>
<comment type="caution">
    <text evidence="4">The sequence shown here is derived from an EMBL/GenBank/DDBJ whole genome shotgun (WGS) entry which is preliminary data.</text>
</comment>
<dbReference type="InterPro" id="IPR028994">
    <property type="entry name" value="Integrin_alpha_N"/>
</dbReference>
<dbReference type="CDD" id="cd00146">
    <property type="entry name" value="PKD"/>
    <property type="match status" value="1"/>
</dbReference>
<dbReference type="SMART" id="SM00089">
    <property type="entry name" value="PKD"/>
    <property type="match status" value="3"/>
</dbReference>
<dbReference type="PROSITE" id="PS50093">
    <property type="entry name" value="PKD"/>
    <property type="match status" value="1"/>
</dbReference>
<dbReference type="Pfam" id="PF01833">
    <property type="entry name" value="TIG"/>
    <property type="match status" value="1"/>
</dbReference>
<dbReference type="PANTHER" id="PTHR44103:SF1">
    <property type="entry name" value="PROPROTEIN CONVERTASE P"/>
    <property type="match status" value="1"/>
</dbReference>
<dbReference type="EMBL" id="JAERRB010000016">
    <property type="protein sequence ID" value="MBL0745481.1"/>
    <property type="molecule type" value="Genomic_DNA"/>
</dbReference>
<reference evidence="4 5" key="1">
    <citation type="submission" date="2021-01" db="EMBL/GenBank/DDBJ databases">
        <title>Chryseolinea sp. Jin1 Genome sequencing and assembly.</title>
        <authorList>
            <person name="Kim I."/>
        </authorList>
    </citation>
    <scope>NUCLEOTIDE SEQUENCE [LARGE SCALE GENOMIC DNA]</scope>
    <source>
        <strain evidence="4 5">Jin1</strain>
    </source>
</reference>
<sequence>MKQVHTLFRKSVALLVLMLAVATVALAQKPEVLAVNKLSASMTERVIIKGNYFGTDKTKLVVFFGAVQGEVEIATEQLLTVRVPAGATYHDISVSKPATPGFTGYYREPFLLSFGGPTGFDKTNLGPEQHFPAGVPVPNQGLYDMCLCDFNGDGKTDVATAHTGIAGTVRLLLNASTPGTISFPSLQNQGLSSALGTLQITCGDLNGDGKPDMVLTETGDKLFIFENTGGAFNQTTVSLAGKKLSQVKIADLDQDGKPEIIVTSQATNAVYILVSKAAGSFDFVTNAPMVVTLPDAKSTDGLAVEDLNGDFRPEIITNQFVTTSDVYVVANKSTPGTISMSGITTLPVGGTVKNLKVGDLDGDGKSDIAFTQLAPGSNLGIFRNTSTLTSISFASPQSFTTTKYPWGLDFGDLDGDGKTDIVTGSINDLAKGITILNNKSTPGSLTFTSDAAPTTYISRHIALGDLDNDGKSDIVFTSVDDNNNSVPASKITVFRNRTCMVPEITPKGPLNVCSGAPLKLTATNGGATTYVWNNITAGTSSAPGTNEFSPTVSGDYSVTATSEGGACKTTSGIVKVTISAGTPVTPVPDPKGPICIGGTLNLSIPSLGGSYTYEWSGPNGYTGTGTNPAAITAFKPINTGIYTLVVKDGTCVAGTNTITVDAVAIPEFSVQYTGSSVVCQPSAKLFKVFPDVSLTDFNIQWFDKTTGAKVTGKTFSINVTGDYYFSATSTNPSCTTPVYSDTVTLLSVVTPSPDFSFLPTGSACKGEEVSFTDASTTDSDPRAIPNYLWDFGDGKTSTDKIAKHIYTATGSFTPKLTVSYAGNACPATKTSPTALGITAAPDIAITNALNKFDLCPNASLVLGVSNTFTSYTWSTGETSPTITVTTPGDYSVNVVSTNGCKLKANQIIGELPEPTVTAQAVPEEINEGESAQLSADGLEDYSWTPNETLSNATIFNPVATPLSSTTYTVTGSGTNGCTGTATVALRVKGEAIVTKLKPGNFFSPNGDAVSPYWTVEKIEEYPQCEITIYDDKGVKVFKAKPYENNWDGTFNGKRLPDGVYYYIIRCEGEESVPRSGSITLLR</sequence>
<dbReference type="InterPro" id="IPR022409">
    <property type="entry name" value="PKD/Chitinase_dom"/>
</dbReference>
<protein>
    <submittedName>
        <fullName evidence="4">VCBS repeat-containing protein</fullName>
    </submittedName>
</protein>
<feature type="domain" description="PKD" evidence="3">
    <location>
        <begin position="766"/>
        <end position="819"/>
    </location>
</feature>
<evidence type="ECO:0000259" key="3">
    <source>
        <dbReference type="PROSITE" id="PS50093"/>
    </source>
</evidence>
<dbReference type="PANTHER" id="PTHR44103">
    <property type="entry name" value="PROPROTEIN CONVERTASE P"/>
    <property type="match status" value="1"/>
</dbReference>
<dbReference type="SUPFAM" id="SSF69318">
    <property type="entry name" value="Integrin alpha N-terminal domain"/>
    <property type="match status" value="1"/>
</dbReference>
<gene>
    <name evidence="4" type="ORF">JI741_29890</name>
</gene>
<dbReference type="InterPro" id="IPR035986">
    <property type="entry name" value="PKD_dom_sf"/>
</dbReference>
<name>A0ABS1L1B6_9BACT</name>
<dbReference type="InterPro" id="IPR002909">
    <property type="entry name" value="IPT_dom"/>
</dbReference>
<dbReference type="Gene3D" id="2.130.10.130">
    <property type="entry name" value="Integrin alpha, N-terminal"/>
    <property type="match status" value="2"/>
</dbReference>
<dbReference type="InterPro" id="IPR013517">
    <property type="entry name" value="FG-GAP"/>
</dbReference>
<evidence type="ECO:0000313" key="5">
    <source>
        <dbReference type="Proteomes" id="UP000613030"/>
    </source>
</evidence>
<dbReference type="SUPFAM" id="SSF49299">
    <property type="entry name" value="PKD domain"/>
    <property type="match status" value="1"/>
</dbReference>